<feature type="transmembrane region" description="Helical" evidence="3">
    <location>
        <begin position="96"/>
        <end position="117"/>
    </location>
</feature>
<reference evidence="5" key="2">
    <citation type="submission" date="2020-09" db="EMBL/GenBank/DDBJ databases">
        <authorList>
            <person name="Sun Q."/>
            <person name="Kim S."/>
        </authorList>
    </citation>
    <scope>NUCLEOTIDE SEQUENCE</scope>
    <source>
        <strain evidence="5">KCTC 42097</strain>
    </source>
</reference>
<accession>A0A8J3DJW5</accession>
<evidence type="ECO:0000256" key="3">
    <source>
        <dbReference type="SAM" id="Phobius"/>
    </source>
</evidence>
<evidence type="ECO:0000313" key="6">
    <source>
        <dbReference type="Proteomes" id="UP000641137"/>
    </source>
</evidence>
<dbReference type="FunFam" id="3.30.70.270:FF:000001">
    <property type="entry name" value="Diguanylate cyclase domain protein"/>
    <property type="match status" value="1"/>
</dbReference>
<gene>
    <name evidence="5" type="ORF">GCM10010136_24210</name>
</gene>
<dbReference type="InterPro" id="IPR000160">
    <property type="entry name" value="GGDEF_dom"/>
</dbReference>
<dbReference type="PROSITE" id="PS50887">
    <property type="entry name" value="GGDEF"/>
    <property type="match status" value="1"/>
</dbReference>
<feature type="transmembrane region" description="Helical" evidence="3">
    <location>
        <begin position="65"/>
        <end position="84"/>
    </location>
</feature>
<dbReference type="InterPro" id="IPR029787">
    <property type="entry name" value="Nucleotide_cyclase"/>
</dbReference>
<dbReference type="SUPFAM" id="SSF55073">
    <property type="entry name" value="Nucleotide cyclase"/>
    <property type="match status" value="1"/>
</dbReference>
<dbReference type="Gene3D" id="3.30.70.270">
    <property type="match status" value="1"/>
</dbReference>
<evidence type="ECO:0000259" key="4">
    <source>
        <dbReference type="PROSITE" id="PS50887"/>
    </source>
</evidence>
<dbReference type="Pfam" id="PF00990">
    <property type="entry name" value="GGDEF"/>
    <property type="match status" value="1"/>
</dbReference>
<feature type="transmembrane region" description="Helical" evidence="3">
    <location>
        <begin position="156"/>
        <end position="175"/>
    </location>
</feature>
<dbReference type="Proteomes" id="UP000641137">
    <property type="component" value="Unassembled WGS sequence"/>
</dbReference>
<keyword evidence="3" id="KW-0472">Membrane</keyword>
<dbReference type="InterPro" id="IPR043128">
    <property type="entry name" value="Rev_trsase/Diguanyl_cyclase"/>
</dbReference>
<evidence type="ECO:0000256" key="1">
    <source>
        <dbReference type="ARBA" id="ARBA00012528"/>
    </source>
</evidence>
<feature type="domain" description="GGDEF" evidence="4">
    <location>
        <begin position="254"/>
        <end position="386"/>
    </location>
</feature>
<comment type="caution">
    <text evidence="5">The sequence shown here is derived from an EMBL/GenBank/DDBJ whole genome shotgun (WGS) entry which is preliminary data.</text>
</comment>
<feature type="transmembrane region" description="Helical" evidence="3">
    <location>
        <begin position="123"/>
        <end position="144"/>
    </location>
</feature>
<keyword evidence="3" id="KW-0812">Transmembrane</keyword>
<dbReference type="NCBIfam" id="TIGR00254">
    <property type="entry name" value="GGDEF"/>
    <property type="match status" value="1"/>
</dbReference>
<dbReference type="EC" id="2.7.7.65" evidence="1"/>
<keyword evidence="6" id="KW-1185">Reference proteome</keyword>
<dbReference type="GO" id="GO:0005886">
    <property type="term" value="C:plasma membrane"/>
    <property type="evidence" value="ECO:0007669"/>
    <property type="project" value="TreeGrafter"/>
</dbReference>
<comment type="catalytic activity">
    <reaction evidence="2">
        <text>2 GTP = 3',3'-c-di-GMP + 2 diphosphate</text>
        <dbReference type="Rhea" id="RHEA:24898"/>
        <dbReference type="ChEBI" id="CHEBI:33019"/>
        <dbReference type="ChEBI" id="CHEBI:37565"/>
        <dbReference type="ChEBI" id="CHEBI:58805"/>
        <dbReference type="EC" id="2.7.7.65"/>
    </reaction>
</comment>
<evidence type="ECO:0000256" key="2">
    <source>
        <dbReference type="ARBA" id="ARBA00034247"/>
    </source>
</evidence>
<dbReference type="InterPro" id="IPR050469">
    <property type="entry name" value="Diguanylate_Cyclase"/>
</dbReference>
<dbReference type="SMART" id="SM00267">
    <property type="entry name" value="GGDEF"/>
    <property type="match status" value="1"/>
</dbReference>
<protein>
    <recommendedName>
        <fullName evidence="1">diguanylate cyclase</fullName>
        <ecNumber evidence="1">2.7.7.65</ecNumber>
    </recommendedName>
</protein>
<dbReference type="PANTHER" id="PTHR45138">
    <property type="entry name" value="REGULATORY COMPONENTS OF SENSORY TRANSDUCTION SYSTEM"/>
    <property type="match status" value="1"/>
</dbReference>
<name>A0A8J3DJW5_9HYPH</name>
<sequence>MGVEPAIVRVTISLIVPATIMVYGAAFFVAWYFDRKQGYLRLMGLACLVFAAGACAQILSIPRDIGLNALFSCAFYTAATLLVAESMMRRYKQSYPMLYHVVVGCAIMLSIAYFFYIERSLTTRVYIQNFGYGLILLITAFRLFPYRKRSWPDAALFWVLFLFAASFFPRTILTFGGDAPVGAAAFGNSVFWQFLQLWMAISGSVLAVTVLVIAMYDVMKELRVSSDIDGLTNILNRKAFETRAERMLSDKLLQPISLIIVDIDHFKKVNDTYGHRGGDAALREVAAVLRHHSRKDDLVGRLGGEEFAVLAPRCSLHEAFEQAERLRQAIAAKSLPEISPRLQVTASFGIATLRPGETWLDIYDEADQRLYEAKRGGRNRVIASPEDDGVEHVTGVQA</sequence>
<dbReference type="GO" id="GO:0052621">
    <property type="term" value="F:diguanylate cyclase activity"/>
    <property type="evidence" value="ECO:0007669"/>
    <property type="project" value="UniProtKB-EC"/>
</dbReference>
<dbReference type="CDD" id="cd01949">
    <property type="entry name" value="GGDEF"/>
    <property type="match status" value="1"/>
</dbReference>
<organism evidence="5 6">
    <name type="scientific">Limoniibacter endophyticus</name>
    <dbReference type="NCBI Taxonomy" id="1565040"/>
    <lineage>
        <taxon>Bacteria</taxon>
        <taxon>Pseudomonadati</taxon>
        <taxon>Pseudomonadota</taxon>
        <taxon>Alphaproteobacteria</taxon>
        <taxon>Hyphomicrobiales</taxon>
        <taxon>Bartonellaceae</taxon>
        <taxon>Limoniibacter</taxon>
    </lineage>
</organism>
<feature type="transmembrane region" description="Helical" evidence="3">
    <location>
        <begin position="40"/>
        <end position="59"/>
    </location>
</feature>
<dbReference type="GO" id="GO:0043709">
    <property type="term" value="P:cell adhesion involved in single-species biofilm formation"/>
    <property type="evidence" value="ECO:0007669"/>
    <property type="project" value="TreeGrafter"/>
</dbReference>
<reference evidence="5" key="1">
    <citation type="journal article" date="2014" name="Int. J. Syst. Evol. Microbiol.">
        <title>Complete genome sequence of Corynebacterium casei LMG S-19264T (=DSM 44701T), isolated from a smear-ripened cheese.</title>
        <authorList>
            <consortium name="US DOE Joint Genome Institute (JGI-PGF)"/>
            <person name="Walter F."/>
            <person name="Albersmeier A."/>
            <person name="Kalinowski J."/>
            <person name="Ruckert C."/>
        </authorList>
    </citation>
    <scope>NUCLEOTIDE SEQUENCE</scope>
    <source>
        <strain evidence="5">KCTC 42097</strain>
    </source>
</reference>
<feature type="transmembrane region" description="Helical" evidence="3">
    <location>
        <begin position="6"/>
        <end position="33"/>
    </location>
</feature>
<dbReference type="GO" id="GO:1902201">
    <property type="term" value="P:negative regulation of bacterial-type flagellum-dependent cell motility"/>
    <property type="evidence" value="ECO:0007669"/>
    <property type="project" value="TreeGrafter"/>
</dbReference>
<proteinExistence type="predicted"/>
<feature type="transmembrane region" description="Helical" evidence="3">
    <location>
        <begin position="195"/>
        <end position="216"/>
    </location>
</feature>
<keyword evidence="3" id="KW-1133">Transmembrane helix</keyword>
<evidence type="ECO:0000313" key="5">
    <source>
        <dbReference type="EMBL" id="GHC74900.1"/>
    </source>
</evidence>
<dbReference type="AlphaFoldDB" id="A0A8J3DJW5"/>
<dbReference type="PANTHER" id="PTHR45138:SF9">
    <property type="entry name" value="DIGUANYLATE CYCLASE DGCM-RELATED"/>
    <property type="match status" value="1"/>
</dbReference>
<dbReference type="EMBL" id="BMZO01000008">
    <property type="protein sequence ID" value="GHC74900.1"/>
    <property type="molecule type" value="Genomic_DNA"/>
</dbReference>